<accession>A0A7I7XJX4</accession>
<keyword evidence="4" id="KW-1185">Reference proteome</keyword>
<dbReference type="Pfam" id="PF18879">
    <property type="entry name" value="EspA_EspE"/>
    <property type="match status" value="1"/>
</dbReference>
<reference evidence="3 4" key="1">
    <citation type="journal article" date="2019" name="Emerg. Microbes Infect.">
        <title>Comprehensive subspecies identification of 175 nontuberculous mycobacteria species based on 7547 genomic profiles.</title>
        <authorList>
            <person name="Matsumoto Y."/>
            <person name="Kinjo T."/>
            <person name="Motooka D."/>
            <person name="Nabeya D."/>
            <person name="Jung N."/>
            <person name="Uechi K."/>
            <person name="Horii T."/>
            <person name="Iida T."/>
            <person name="Fujita J."/>
            <person name="Nakamura S."/>
        </authorList>
    </citation>
    <scope>NUCLEOTIDE SEQUENCE [LARGE SCALE GENOMIC DNA]</scope>
    <source>
        <strain evidence="3 4">JCM 13574</strain>
    </source>
</reference>
<protein>
    <recommendedName>
        <fullName evidence="5">ESX-1 secretion-associated protein EspA/EspE-like domain-containing protein</fullName>
    </recommendedName>
</protein>
<feature type="domain" description="ESX-1 secretion-associated protein EspA/EspE-like" evidence="1">
    <location>
        <begin position="18"/>
        <end position="99"/>
    </location>
</feature>
<dbReference type="Pfam" id="PF23275">
    <property type="entry name" value="TPR_23"/>
    <property type="match status" value="1"/>
</dbReference>
<name>A0A7I7XJX4_9MYCO</name>
<evidence type="ECO:0000313" key="3">
    <source>
        <dbReference type="EMBL" id="BBZ29498.1"/>
    </source>
</evidence>
<dbReference type="InterPro" id="IPR043796">
    <property type="entry name" value="ESX-1_EspA/EspE-like"/>
</dbReference>
<feature type="domain" description="TPR repeat" evidence="2">
    <location>
        <begin position="213"/>
        <end position="439"/>
    </location>
</feature>
<evidence type="ECO:0000259" key="1">
    <source>
        <dbReference type="Pfam" id="PF18879"/>
    </source>
</evidence>
<dbReference type="InterPro" id="IPR057037">
    <property type="entry name" value="TPR_rep_actino"/>
</dbReference>
<evidence type="ECO:0008006" key="5">
    <source>
        <dbReference type="Google" id="ProtNLM"/>
    </source>
</evidence>
<evidence type="ECO:0000259" key="2">
    <source>
        <dbReference type="Pfam" id="PF23275"/>
    </source>
</evidence>
<evidence type="ECO:0000313" key="4">
    <source>
        <dbReference type="Proteomes" id="UP000466517"/>
    </source>
</evidence>
<dbReference type="AlphaFoldDB" id="A0A7I7XJX4"/>
<dbReference type="RefSeq" id="WP_163740075.1">
    <property type="nucleotide sequence ID" value="NZ_AP022610.1"/>
</dbReference>
<dbReference type="EMBL" id="AP022610">
    <property type="protein sequence ID" value="BBZ29498.1"/>
    <property type="molecule type" value="Genomic_DNA"/>
</dbReference>
<organism evidence="3 4">
    <name type="scientific">Mycolicibacterium madagascariense</name>
    <dbReference type="NCBI Taxonomy" id="212765"/>
    <lineage>
        <taxon>Bacteria</taxon>
        <taxon>Bacillati</taxon>
        <taxon>Actinomycetota</taxon>
        <taxon>Actinomycetes</taxon>
        <taxon>Mycobacteriales</taxon>
        <taxon>Mycobacteriaceae</taxon>
        <taxon>Mycolicibacterium</taxon>
    </lineage>
</organism>
<gene>
    <name evidence="3" type="ORF">MMAD_37930</name>
</gene>
<dbReference type="Proteomes" id="UP000466517">
    <property type="component" value="Chromosome"/>
</dbReference>
<dbReference type="KEGG" id="mmag:MMAD_37930"/>
<sequence length="766" mass="80234">MSALDCFLATWSAARDTFGRGMPLEGAEFDDGLRLRQLQAEIGDARPGSQWTGSAATSYDSANQRQRGVLGETAALDRRLRSEVERAAAVVTAGRRELDSVRQWVVSAASHLPSTPQGERALYTIISKGSGEVVDIVQKSNGDLDAIAGRLRGIGGEYRSLGTRAKEGQGPDGVGADAAANDQALRARRDVDGALKGDEAAQQRVRLVLDTVAAEQLRGSRPLTPEQSAYLSQMQAQQKLRNVDQLAEAATAGAADIMATSWHLMSNPRLEFPKTESIDGALQGSATVRGGFAALPDGIRATLAAPGIEHSAQVKTIADIALAGGRTVQTDTDFDRGLMHKTAAMLDAPKWRQGDVPQPTARGMIPVGHRHAQFDAAATSALQVVSGDHQVVHDAITGTTHADNDVRHQFDVDSQHLLHDLTHEEWDDRGAAAGALFEWTGRVAGGPEAALAASTAHAYGTYLGNASNDLMHLTDASVTGLDGVHTAGEVNPHLMHSAAIGLVPYVDEFAGNECVDGCTGTKGDGSLPVAKGLFTVLNGDENTAKAWNAEVYRRALLHETAFASNPSNSGTDVHIRASATLRGLIDSSTHRAFEVFDENQREMATTEWEWKKQAYDLSLNLLSTAGSELLGEYGPLAGPLVAVVGSALEDYVVGEPPGPASTSVVEPMSPQAAGEHLLQGVIAAGHADVLPDAVKVDGRVVGPPGAHAVIDGGRIVRPEGVAPAQYQEAVGKALATVLGPAEGGYGAVSGLIDQYNSVVANSGSQG</sequence>
<proteinExistence type="predicted"/>